<dbReference type="Proteomes" id="UP000887575">
    <property type="component" value="Unassembled WGS sequence"/>
</dbReference>
<protein>
    <submittedName>
        <fullName evidence="2">Uncharacterized protein</fullName>
    </submittedName>
</protein>
<keyword evidence="1" id="KW-1185">Reference proteome</keyword>
<dbReference type="AlphaFoldDB" id="A0AAF3J6H2"/>
<proteinExistence type="predicted"/>
<evidence type="ECO:0000313" key="1">
    <source>
        <dbReference type="Proteomes" id="UP000887575"/>
    </source>
</evidence>
<reference evidence="2" key="1">
    <citation type="submission" date="2024-02" db="UniProtKB">
        <authorList>
            <consortium name="WormBaseParasite"/>
        </authorList>
    </citation>
    <scope>IDENTIFICATION</scope>
</reference>
<dbReference type="PANTHER" id="PTHR34401">
    <property type="entry name" value="PROTEIN CBG12388-RELATED"/>
    <property type="match status" value="1"/>
</dbReference>
<dbReference type="WBParaSite" id="MBELARI_LOCUS19217">
    <property type="protein sequence ID" value="MBELARI_LOCUS19217"/>
    <property type="gene ID" value="MBELARI_LOCUS19217"/>
</dbReference>
<dbReference type="PANTHER" id="PTHR34401:SF6">
    <property type="entry name" value="DUF19 DOMAIN-CONTAINING PROTEIN"/>
    <property type="match status" value="1"/>
</dbReference>
<sequence length="228" mass="24807">MCLLFVSTVAGKSKFDKVAKIAMEVLNQARLPGTIRQCRCNEEEICGQQAIQQATSCAPGCYGSFNRVASNPAALQGCLNQKIPVLQQFLQCIIHEAGSCSNSAEQPQVTHYDFRRALQIGVARVQSSRGEILSSSSLKNIQGFANALLDFGVCVESCAAQQNVVGTCFDRNGCNPRFDERKAKRGLKSCMKRLNWKQHAGQLCDCALGAGVAELNRFCPILRLMSAP</sequence>
<name>A0AAF3J6H2_9BILA</name>
<accession>A0AAF3J6H2</accession>
<evidence type="ECO:0000313" key="2">
    <source>
        <dbReference type="WBParaSite" id="MBELARI_LOCUS19217"/>
    </source>
</evidence>
<organism evidence="1 2">
    <name type="scientific">Mesorhabditis belari</name>
    <dbReference type="NCBI Taxonomy" id="2138241"/>
    <lineage>
        <taxon>Eukaryota</taxon>
        <taxon>Metazoa</taxon>
        <taxon>Ecdysozoa</taxon>
        <taxon>Nematoda</taxon>
        <taxon>Chromadorea</taxon>
        <taxon>Rhabditida</taxon>
        <taxon>Rhabditina</taxon>
        <taxon>Rhabditomorpha</taxon>
        <taxon>Rhabditoidea</taxon>
        <taxon>Rhabditidae</taxon>
        <taxon>Mesorhabditinae</taxon>
        <taxon>Mesorhabditis</taxon>
    </lineage>
</organism>